<evidence type="ECO:0000313" key="2">
    <source>
        <dbReference type="Proteomes" id="UP001165960"/>
    </source>
</evidence>
<dbReference type="Proteomes" id="UP001165960">
    <property type="component" value="Unassembled WGS sequence"/>
</dbReference>
<accession>A0ACC2ULB4</accession>
<evidence type="ECO:0000313" key="1">
    <source>
        <dbReference type="EMBL" id="KAJ9087613.1"/>
    </source>
</evidence>
<gene>
    <name evidence="1" type="ORF">DSO57_1031397</name>
</gene>
<sequence>MKFSTVFSGFVALSQVRCEYNPAQDTIAYQPIGAENPHTLDFTIKNIEEEVCYKGSQMDDFIDSFQEKIKDKQEFLDMRLIIIDAIGDTILGHYNDAHQVRTRLPPVKGMKPKEAEKQLNKATIELQNIYTTALDQTVAILDASRKRIVEIAFKNVTGVKKDVYEGLIQDIKALETISYDAYSKIKAANSIERANTLKWFYRVLVTPFIARKQMKKETLHQSKQKISHIEL</sequence>
<comment type="caution">
    <text evidence="1">The sequence shown here is derived from an EMBL/GenBank/DDBJ whole genome shotgun (WGS) entry which is preliminary data.</text>
</comment>
<name>A0ACC2ULB4_9FUNG</name>
<protein>
    <submittedName>
        <fullName evidence="1">Uncharacterized protein</fullName>
    </submittedName>
</protein>
<proteinExistence type="predicted"/>
<organism evidence="1 2">
    <name type="scientific">Entomophthora muscae</name>
    <dbReference type="NCBI Taxonomy" id="34485"/>
    <lineage>
        <taxon>Eukaryota</taxon>
        <taxon>Fungi</taxon>
        <taxon>Fungi incertae sedis</taxon>
        <taxon>Zoopagomycota</taxon>
        <taxon>Entomophthoromycotina</taxon>
        <taxon>Entomophthoromycetes</taxon>
        <taxon>Entomophthorales</taxon>
        <taxon>Entomophthoraceae</taxon>
        <taxon>Entomophthora</taxon>
    </lineage>
</organism>
<keyword evidence="2" id="KW-1185">Reference proteome</keyword>
<dbReference type="EMBL" id="QTSX02000225">
    <property type="protein sequence ID" value="KAJ9087613.1"/>
    <property type="molecule type" value="Genomic_DNA"/>
</dbReference>
<reference evidence="1" key="1">
    <citation type="submission" date="2022-04" db="EMBL/GenBank/DDBJ databases">
        <title>Genome of the entomopathogenic fungus Entomophthora muscae.</title>
        <authorList>
            <person name="Elya C."/>
            <person name="Lovett B.R."/>
            <person name="Lee E."/>
            <person name="Macias A.M."/>
            <person name="Hajek A.E."/>
            <person name="De Bivort B.L."/>
            <person name="Kasson M.T."/>
            <person name="De Fine Licht H.H."/>
            <person name="Stajich J.E."/>
        </authorList>
    </citation>
    <scope>NUCLEOTIDE SEQUENCE</scope>
    <source>
        <strain evidence="1">Berkeley</strain>
    </source>
</reference>